<dbReference type="STRING" id="261654.GA0070611_2198"/>
<sequence>MESGPLGDSRILEPDGDTDRLRAWKGQIDKLAADTKVMGERLQELRVTERDRDGLAEVTVDSTGALRDLRLSRQIQQRTPDEVAQAVMATVRQARAQLAERSQQIVAETVGTQSPAARALAERVHRGLAPAEQPDSPEPGRYDGSGWQGDA</sequence>
<dbReference type="Pfam" id="PF02575">
    <property type="entry name" value="YbaB_DNA_bd"/>
    <property type="match status" value="1"/>
</dbReference>
<evidence type="ECO:0000256" key="1">
    <source>
        <dbReference type="SAM" id="MobiDB-lite"/>
    </source>
</evidence>
<dbReference type="SUPFAM" id="SSF82607">
    <property type="entry name" value="YbaB-like"/>
    <property type="match status" value="1"/>
</dbReference>
<protein>
    <submittedName>
        <fullName evidence="2">YbaB/EbfC DNA-binding family protein</fullName>
    </submittedName>
</protein>
<dbReference type="Proteomes" id="UP000199385">
    <property type="component" value="Chromosome I"/>
</dbReference>
<keyword evidence="2" id="KW-0238">DNA-binding</keyword>
<evidence type="ECO:0000313" key="3">
    <source>
        <dbReference type="Proteomes" id="UP000199385"/>
    </source>
</evidence>
<dbReference type="Gene3D" id="3.30.1310.10">
    <property type="entry name" value="Nucleoid-associated protein YbaB-like domain"/>
    <property type="match status" value="1"/>
</dbReference>
<name>A0A1A8ZGV7_9ACTN</name>
<feature type="region of interest" description="Disordered" evidence="1">
    <location>
        <begin position="123"/>
        <end position="151"/>
    </location>
</feature>
<dbReference type="PATRIC" id="fig|261654.4.peg.2238"/>
<keyword evidence="3" id="KW-1185">Reference proteome</keyword>
<dbReference type="AlphaFoldDB" id="A0A1A8ZGV7"/>
<dbReference type="InterPro" id="IPR004401">
    <property type="entry name" value="YbaB/EbfC"/>
</dbReference>
<dbReference type="RefSeq" id="WP_091661936.1">
    <property type="nucleotide sequence ID" value="NZ_LT594323.1"/>
</dbReference>
<dbReference type="EMBL" id="LT594323">
    <property type="protein sequence ID" value="SBT43101.1"/>
    <property type="molecule type" value="Genomic_DNA"/>
</dbReference>
<dbReference type="OrthoDB" id="3695809at2"/>
<proteinExistence type="predicted"/>
<accession>A0A1A8ZGV7</accession>
<organism evidence="2 3">
    <name type="scientific">Micromonospora auratinigra</name>
    <dbReference type="NCBI Taxonomy" id="261654"/>
    <lineage>
        <taxon>Bacteria</taxon>
        <taxon>Bacillati</taxon>
        <taxon>Actinomycetota</taxon>
        <taxon>Actinomycetes</taxon>
        <taxon>Micromonosporales</taxon>
        <taxon>Micromonosporaceae</taxon>
        <taxon>Micromonospora</taxon>
    </lineage>
</organism>
<dbReference type="InterPro" id="IPR036894">
    <property type="entry name" value="YbaB-like_sf"/>
</dbReference>
<gene>
    <name evidence="2" type="ORF">GA0070611_2198</name>
</gene>
<evidence type="ECO:0000313" key="2">
    <source>
        <dbReference type="EMBL" id="SBT43101.1"/>
    </source>
</evidence>
<reference evidence="3" key="1">
    <citation type="submission" date="2016-06" db="EMBL/GenBank/DDBJ databases">
        <authorList>
            <person name="Varghese N."/>
            <person name="Submissions Spin"/>
        </authorList>
    </citation>
    <scope>NUCLEOTIDE SEQUENCE [LARGE SCALE GENOMIC DNA]</scope>
    <source>
        <strain evidence="3">DSM 44815</strain>
    </source>
</reference>
<dbReference type="GO" id="GO:0003677">
    <property type="term" value="F:DNA binding"/>
    <property type="evidence" value="ECO:0007669"/>
    <property type="project" value="UniProtKB-KW"/>
</dbReference>